<gene>
    <name evidence="3" type="ORF">WMQ36_11520</name>
</gene>
<sequence length="1331" mass="150536">MKDISYEILDLFKTYGSTREGMDQALEQDERPQVLHALSPIRENLLEWLDLTGQEQVLEIGSGYGVFTGLLAERCAHVTVVDDRDENLLVNRERNQARGNITYGPEGGGNLPDRGDPEGRKSLYDWVFLVGPGREEPLEETVRRAAGYLKDGGRLVFACENAMGLRFLAGGDHDGEEASYTKGRLLSAFHEAGFTSTEFYYPMPDYRLPVSIYSDRYLPGKGGITHMDVSYDRPRYACLNEEEVYGMLLEEGDFPRFSNGFLLIASKEAPLQKTVYVKYNRTRKQGFQIRTSILDENGTRYVEKAALDSEGSWHILSFAKKYAQLKAFNPSVRVLEPLLAEDGMTVRFRFLRGITLAEELGSRIRNGKAPVEDIRAAMKVIFDVDKDQTMPFAVTSEFTEVFGEIPDIDDISYKVSNIDGLFENMMLVKGDADDRGPAKQAGPAGDESLCCLDYEWVFDFPVPAHFVQYRNLAYFYYKYQGLLKYPGLEEFLEEFSISRQMAALYASMEEAFQSYVHGDGSQGYLARYSQKVTGLNELKKTDEELTKARDRINALQAEVEEKNFQIRKEQEVQRLTNNHVANLEVMIKDLRHEIEELGKLATYLNGHEALIFKARRRLGTQVNKAFPKGTKKRKVLNYCFNTVKHPIRYGRLYATSSGRNQIDGDFKIGEDYLKYGRLIFPQVPGQGGEGPDGWDGPLVSIIIPCYNQVHYTYACLQSILEFTKDVTYEVIIADDVSTDATARLGQYVEGLVICRNETNQGFLKNCNQAARAARGRYLMFLNNDTKVTVGWLSSLVDLIESDDTIGMVGSKLVYPDGRLQEAGGIIWSDGSGWNYGRLDDPDKAEYNYVKDVDYISGAAILLSTALWKQIGGFDERYAPAYCEDSDLAFEVRKAGYRVVYQPLSKVIHFEGVSNGTDVNGAGLKRYQVENSRKLKEKWAEGLKQQCVNTGNPNPFRARERSQGKEIILVVDHYVPTFDKDAGSKTTYQYLKMFLKKGFVVKFLGDNFLHEEPYSTTLQQMGIEVLYGDGYAAGIWDWLKTNGDEMDYAYLNRPHIATKYVDYIKDYTKMKVIYYGHDLHFLRLGREYGLTGDINIKREADYWKSVELTMMHKAAVSYYPSYVEIDAIHAIDGSINAKAITAYVYDTFLSGIQDDFAKREGLLFVGGFAHPPNADAVLWFAKEIFPAIRERIPGIRFYVVGSKVTEEIQALGQEEGIIIKGFVSEEELEALYSTCKLVVVPLRYGAGVKGKVVEAIYNGAPIVTTSTGAEGIPFVESVLEIADEPEAFADRVVGLYNDNGRCRELCRRTQDYIKKHFSMDGAWKVIDEDFRV</sequence>
<dbReference type="PANTHER" id="PTHR43179">
    <property type="entry name" value="RHAMNOSYLTRANSFERASE WBBL"/>
    <property type="match status" value="1"/>
</dbReference>
<dbReference type="CDD" id="cd04186">
    <property type="entry name" value="GT_2_like_c"/>
    <property type="match status" value="1"/>
</dbReference>
<protein>
    <submittedName>
        <fullName evidence="3">Glycosyltransferase</fullName>
        <ecNumber evidence="3">2.4.-.-</ecNumber>
    </submittedName>
</protein>
<dbReference type="Gene3D" id="3.40.50.2000">
    <property type="entry name" value="Glycogen Phosphorylase B"/>
    <property type="match status" value="1"/>
</dbReference>
<evidence type="ECO:0000259" key="2">
    <source>
        <dbReference type="Pfam" id="PF00535"/>
    </source>
</evidence>
<dbReference type="EMBL" id="JBBMFM010000036">
    <property type="protein sequence ID" value="MEQ2425606.1"/>
    <property type="molecule type" value="Genomic_DNA"/>
</dbReference>
<dbReference type="Pfam" id="PF13692">
    <property type="entry name" value="Glyco_trans_1_4"/>
    <property type="match status" value="1"/>
</dbReference>
<keyword evidence="1" id="KW-0175">Coiled coil</keyword>
<dbReference type="GO" id="GO:0016757">
    <property type="term" value="F:glycosyltransferase activity"/>
    <property type="evidence" value="ECO:0007669"/>
    <property type="project" value="UniProtKB-KW"/>
</dbReference>
<feature type="domain" description="Glycosyltransferase 2-like" evidence="2">
    <location>
        <begin position="700"/>
        <end position="825"/>
    </location>
</feature>
<dbReference type="Gene3D" id="3.90.550.10">
    <property type="entry name" value="Spore Coat Polysaccharide Biosynthesis Protein SpsA, Chain A"/>
    <property type="match status" value="1"/>
</dbReference>
<dbReference type="Pfam" id="PF00535">
    <property type="entry name" value="Glycos_transf_2"/>
    <property type="match status" value="1"/>
</dbReference>
<comment type="caution">
    <text evidence="3">The sequence shown here is derived from an EMBL/GenBank/DDBJ whole genome shotgun (WGS) entry which is preliminary data.</text>
</comment>
<accession>A0ABV1D5F1</accession>
<dbReference type="SUPFAM" id="SSF53756">
    <property type="entry name" value="UDP-Glycosyltransferase/glycogen phosphorylase"/>
    <property type="match status" value="1"/>
</dbReference>
<proteinExistence type="predicted"/>
<dbReference type="CDD" id="cd03801">
    <property type="entry name" value="GT4_PimA-like"/>
    <property type="match status" value="1"/>
</dbReference>
<reference evidence="3 4" key="1">
    <citation type="submission" date="2024-03" db="EMBL/GenBank/DDBJ databases">
        <title>Human intestinal bacterial collection.</title>
        <authorList>
            <person name="Pauvert C."/>
            <person name="Hitch T.C.A."/>
            <person name="Clavel T."/>
        </authorList>
    </citation>
    <scope>NUCLEOTIDE SEQUENCE [LARGE SCALE GENOMIC DNA]</scope>
    <source>
        <strain evidence="3 4">CLA-SR-H021</strain>
    </source>
</reference>
<evidence type="ECO:0000256" key="1">
    <source>
        <dbReference type="SAM" id="Coils"/>
    </source>
</evidence>
<name>A0ABV1D5F1_9FIRM</name>
<dbReference type="RefSeq" id="WP_349118221.1">
    <property type="nucleotide sequence ID" value="NZ_JBBMFM010000036.1"/>
</dbReference>
<dbReference type="SUPFAM" id="SSF53335">
    <property type="entry name" value="S-adenosyl-L-methionine-dependent methyltransferases"/>
    <property type="match status" value="1"/>
</dbReference>
<dbReference type="PANTHER" id="PTHR43179:SF7">
    <property type="entry name" value="RHAMNOSYLTRANSFERASE WBBL"/>
    <property type="match status" value="1"/>
</dbReference>
<evidence type="ECO:0000313" key="4">
    <source>
        <dbReference type="Proteomes" id="UP001454086"/>
    </source>
</evidence>
<feature type="coiled-coil region" evidence="1">
    <location>
        <begin position="538"/>
        <end position="600"/>
    </location>
</feature>
<dbReference type="InterPro" id="IPR029044">
    <property type="entry name" value="Nucleotide-diphossugar_trans"/>
</dbReference>
<dbReference type="Proteomes" id="UP001454086">
    <property type="component" value="Unassembled WGS sequence"/>
</dbReference>
<keyword evidence="3" id="KW-0808">Transferase</keyword>
<organism evidence="3 4">
    <name type="scientific">Enterocloster hominis</name>
    <name type="common">ex Hitch et al. 2024</name>
    <dbReference type="NCBI Taxonomy" id="1917870"/>
    <lineage>
        <taxon>Bacteria</taxon>
        <taxon>Bacillati</taxon>
        <taxon>Bacillota</taxon>
        <taxon>Clostridia</taxon>
        <taxon>Lachnospirales</taxon>
        <taxon>Lachnospiraceae</taxon>
        <taxon>Enterocloster</taxon>
    </lineage>
</organism>
<keyword evidence="3" id="KW-0328">Glycosyltransferase</keyword>
<keyword evidence="4" id="KW-1185">Reference proteome</keyword>
<dbReference type="InterPro" id="IPR029063">
    <property type="entry name" value="SAM-dependent_MTases_sf"/>
</dbReference>
<evidence type="ECO:0000313" key="3">
    <source>
        <dbReference type="EMBL" id="MEQ2425606.1"/>
    </source>
</evidence>
<dbReference type="InterPro" id="IPR001173">
    <property type="entry name" value="Glyco_trans_2-like"/>
</dbReference>
<dbReference type="CDD" id="cd02440">
    <property type="entry name" value="AdoMet_MTases"/>
    <property type="match status" value="1"/>
</dbReference>
<dbReference type="EC" id="2.4.-.-" evidence="3"/>
<dbReference type="Gene3D" id="3.40.50.150">
    <property type="entry name" value="Vaccinia Virus protein VP39"/>
    <property type="match status" value="1"/>
</dbReference>
<dbReference type="SUPFAM" id="SSF53448">
    <property type="entry name" value="Nucleotide-diphospho-sugar transferases"/>
    <property type="match status" value="1"/>
</dbReference>